<dbReference type="InterPro" id="IPR015879">
    <property type="entry name" value="Ring_hydroxy_dOase_asu_C_dom"/>
</dbReference>
<comment type="cofactor">
    <cofactor evidence="1">
        <name>Fe cation</name>
        <dbReference type="ChEBI" id="CHEBI:24875"/>
    </cofactor>
</comment>
<gene>
    <name evidence="8" type="ORF">KDW96_05770</name>
</gene>
<organism evidence="8 9">
    <name type="scientific">Pseudomonas benzenivorans</name>
    <dbReference type="NCBI Taxonomy" id="556533"/>
    <lineage>
        <taxon>Bacteria</taxon>
        <taxon>Pseudomonadati</taxon>
        <taxon>Pseudomonadota</taxon>
        <taxon>Gammaproteobacteria</taxon>
        <taxon>Pseudomonadales</taxon>
        <taxon>Pseudomonadaceae</taxon>
        <taxon>Pseudomonas</taxon>
    </lineage>
</organism>
<dbReference type="InterPro" id="IPR001663">
    <property type="entry name" value="Rng_hydr_dOase-A"/>
</dbReference>
<keyword evidence="4" id="KW-0560">Oxidoreductase</keyword>
<keyword evidence="3" id="KW-0479">Metal-binding</keyword>
<evidence type="ECO:0000256" key="6">
    <source>
        <dbReference type="ARBA" id="ARBA00023014"/>
    </source>
</evidence>
<dbReference type="InterPro" id="IPR036922">
    <property type="entry name" value="Rieske_2Fe-2S_sf"/>
</dbReference>
<dbReference type="RefSeq" id="WP_255839493.1">
    <property type="nucleotide sequence ID" value="NZ_CP073346.1"/>
</dbReference>
<evidence type="ECO:0000256" key="3">
    <source>
        <dbReference type="ARBA" id="ARBA00022723"/>
    </source>
</evidence>
<dbReference type="Gene3D" id="2.102.10.10">
    <property type="entry name" value="Rieske [2Fe-2S] iron-sulphur domain"/>
    <property type="match status" value="1"/>
</dbReference>
<dbReference type="EMBL" id="CP073346">
    <property type="protein sequence ID" value="UTW08822.1"/>
    <property type="molecule type" value="Genomic_DNA"/>
</dbReference>
<dbReference type="Pfam" id="PF00355">
    <property type="entry name" value="Rieske"/>
    <property type="match status" value="1"/>
</dbReference>
<evidence type="ECO:0000256" key="4">
    <source>
        <dbReference type="ARBA" id="ARBA00023002"/>
    </source>
</evidence>
<keyword evidence="8" id="KW-0223">Dioxygenase</keyword>
<keyword evidence="2" id="KW-0001">2Fe-2S</keyword>
<evidence type="ECO:0000313" key="9">
    <source>
        <dbReference type="Proteomes" id="UP001059672"/>
    </source>
</evidence>
<evidence type="ECO:0000259" key="7">
    <source>
        <dbReference type="PROSITE" id="PS51296"/>
    </source>
</evidence>
<evidence type="ECO:0000256" key="5">
    <source>
        <dbReference type="ARBA" id="ARBA00023004"/>
    </source>
</evidence>
<proteinExistence type="predicted"/>
<dbReference type="CDD" id="cd03469">
    <property type="entry name" value="Rieske_RO_Alpha_N"/>
    <property type="match status" value="1"/>
</dbReference>
<dbReference type="Pfam" id="PF00848">
    <property type="entry name" value="Ring_hydroxyl_A"/>
    <property type="match status" value="1"/>
</dbReference>
<dbReference type="PROSITE" id="PS51296">
    <property type="entry name" value="RIESKE"/>
    <property type="match status" value="1"/>
</dbReference>
<keyword evidence="6" id="KW-0411">Iron-sulfur</keyword>
<reference evidence="8" key="1">
    <citation type="submission" date="2021-04" db="EMBL/GenBank/DDBJ databases">
        <title>Oceanospirillales bacteria with DddD are important DMSP degraders in coastal seawater.</title>
        <authorList>
            <person name="Liu J."/>
        </authorList>
    </citation>
    <scope>NUCLEOTIDE SEQUENCE</scope>
    <source>
        <strain evidence="8">D13-4</strain>
    </source>
</reference>
<dbReference type="PANTHER" id="PTHR43756:SF5">
    <property type="entry name" value="CHOLINE MONOOXYGENASE, CHLOROPLASTIC"/>
    <property type="match status" value="1"/>
</dbReference>
<dbReference type="GO" id="GO:0051213">
    <property type="term" value="F:dioxygenase activity"/>
    <property type="evidence" value="ECO:0007669"/>
    <property type="project" value="UniProtKB-KW"/>
</dbReference>
<accession>A0ABY5HBT7</accession>
<sequence length="395" mass="44877">MENYISGMGLPQEAIFDLDRAKRLYSKKWFFAGTRGDVPKPRDYLKFSLFDDEYFLLHGTDGVIRCMANRCAHQSARLLRETHGTCPPMIMCPNHQWVYELNGGRLLNAPGFAPDFPGSELGQSMHLDSLPVVEVHGLLFASLDPECDRSDLEEIEKIIAPYAAPFGLQNGGYKLAYHECEIVDASWFLVMINNRECCHCNMNHQGLVKLFDPSSFNGAQSPAYEQLFARAVQRWESLGLAWQEQAFSPNDCCRVARYPMQENFQSITFDGKPASKKLIGPFKDYDQSTLSMWFNPNAWIHFTSDHIATNWVLPLGSDKCALYTSWIVREDAVEGVDYHPEHMKEVWQVTNAEDVALCQSMTAGAKSAFYRPGPFAKDEKFCVQLSDWYMEHSAG</sequence>
<name>A0ABY5HBT7_9PSED</name>
<dbReference type="SUPFAM" id="SSF55961">
    <property type="entry name" value="Bet v1-like"/>
    <property type="match status" value="1"/>
</dbReference>
<dbReference type="InterPro" id="IPR017941">
    <property type="entry name" value="Rieske_2Fe-2S"/>
</dbReference>
<keyword evidence="9" id="KW-1185">Reference proteome</keyword>
<dbReference type="Gene3D" id="3.90.380.10">
    <property type="entry name" value="Naphthalene 1,2-dioxygenase Alpha Subunit, Chain A, domain 1"/>
    <property type="match status" value="1"/>
</dbReference>
<dbReference type="SUPFAM" id="SSF50022">
    <property type="entry name" value="ISP domain"/>
    <property type="match status" value="1"/>
</dbReference>
<evidence type="ECO:0000256" key="2">
    <source>
        <dbReference type="ARBA" id="ARBA00022714"/>
    </source>
</evidence>
<keyword evidence="5" id="KW-0408">Iron</keyword>
<dbReference type="PANTHER" id="PTHR43756">
    <property type="entry name" value="CHOLINE MONOOXYGENASE, CHLOROPLASTIC"/>
    <property type="match status" value="1"/>
</dbReference>
<feature type="domain" description="Rieske" evidence="7">
    <location>
        <begin position="29"/>
        <end position="141"/>
    </location>
</feature>
<protein>
    <submittedName>
        <fullName evidence="8">Aromatic ring-hydroxylating dioxygenase subunit alpha</fullName>
    </submittedName>
</protein>
<evidence type="ECO:0000313" key="8">
    <source>
        <dbReference type="EMBL" id="UTW08822.1"/>
    </source>
</evidence>
<evidence type="ECO:0000256" key="1">
    <source>
        <dbReference type="ARBA" id="ARBA00001962"/>
    </source>
</evidence>
<dbReference type="Proteomes" id="UP001059672">
    <property type="component" value="Chromosome"/>
</dbReference>